<dbReference type="PANTHER" id="PTHR45701">
    <property type="entry name" value="SYNAPTOBREVIN FAMILY MEMBER"/>
    <property type="match status" value="1"/>
</dbReference>
<dbReference type="CDD" id="cd15870">
    <property type="entry name" value="R-SNARE_VAMP2"/>
    <property type="match status" value="1"/>
</dbReference>
<proteinExistence type="predicted"/>
<keyword evidence="3" id="KW-0472">Membrane</keyword>
<protein>
    <recommendedName>
        <fullName evidence="4">V-SNARE coiled-coil homology domain-containing protein</fullName>
    </recommendedName>
</protein>
<gene>
    <name evidence="5" type="ORF">ABMA28_008383</name>
</gene>
<feature type="transmembrane region" description="Helical" evidence="3">
    <location>
        <begin position="102"/>
        <end position="121"/>
    </location>
</feature>
<dbReference type="Proteomes" id="UP001549921">
    <property type="component" value="Unassembled WGS sequence"/>
</dbReference>
<feature type="region of interest" description="Disordered" evidence="2">
    <location>
        <begin position="1"/>
        <end position="36"/>
    </location>
</feature>
<dbReference type="SUPFAM" id="SSF58038">
    <property type="entry name" value="SNARE fusion complex"/>
    <property type="match status" value="1"/>
</dbReference>
<dbReference type="EMBL" id="JBEDNZ010000021">
    <property type="protein sequence ID" value="KAL0819121.1"/>
    <property type="molecule type" value="Genomic_DNA"/>
</dbReference>
<organism evidence="5 6">
    <name type="scientific">Loxostege sticticalis</name>
    <name type="common">Beet webworm moth</name>
    <dbReference type="NCBI Taxonomy" id="481309"/>
    <lineage>
        <taxon>Eukaryota</taxon>
        <taxon>Metazoa</taxon>
        <taxon>Ecdysozoa</taxon>
        <taxon>Arthropoda</taxon>
        <taxon>Hexapoda</taxon>
        <taxon>Insecta</taxon>
        <taxon>Pterygota</taxon>
        <taxon>Neoptera</taxon>
        <taxon>Endopterygota</taxon>
        <taxon>Lepidoptera</taxon>
        <taxon>Glossata</taxon>
        <taxon>Ditrysia</taxon>
        <taxon>Pyraloidea</taxon>
        <taxon>Crambidae</taxon>
        <taxon>Pyraustinae</taxon>
        <taxon>Loxostege</taxon>
    </lineage>
</organism>
<keyword evidence="1" id="KW-0175">Coiled coil</keyword>
<dbReference type="PROSITE" id="PS50892">
    <property type="entry name" value="V_SNARE"/>
    <property type="match status" value="1"/>
</dbReference>
<reference evidence="5 6" key="1">
    <citation type="submission" date="2024-06" db="EMBL/GenBank/DDBJ databases">
        <title>A chromosome-level genome assembly of beet webworm, Loxostege sticticalis.</title>
        <authorList>
            <person name="Zhang Y."/>
        </authorList>
    </citation>
    <scope>NUCLEOTIDE SEQUENCE [LARGE SCALE GENOMIC DNA]</scope>
    <source>
        <strain evidence="5">AQ028</strain>
        <tissue evidence="5">Male pupae</tissue>
    </source>
</reference>
<dbReference type="InterPro" id="IPR016444">
    <property type="entry name" value="Synaptobrevin/VAMP"/>
</dbReference>
<comment type="caution">
    <text evidence="5">The sequence shown here is derived from an EMBL/GenBank/DDBJ whole genome shotgun (WGS) entry which is preliminary data.</text>
</comment>
<dbReference type="Pfam" id="PF00957">
    <property type="entry name" value="Synaptobrevin"/>
    <property type="match status" value="1"/>
</dbReference>
<dbReference type="PRINTS" id="PR00219">
    <property type="entry name" value="SYNAPTOBREVN"/>
</dbReference>
<evidence type="ECO:0000256" key="3">
    <source>
        <dbReference type="SAM" id="Phobius"/>
    </source>
</evidence>
<feature type="domain" description="V-SNARE coiled-coil homology" evidence="4">
    <location>
        <begin position="40"/>
        <end position="100"/>
    </location>
</feature>
<name>A0ABD0SKW4_LOXSC</name>
<dbReference type="Gene3D" id="1.20.5.110">
    <property type="match status" value="1"/>
</dbReference>
<dbReference type="InterPro" id="IPR042855">
    <property type="entry name" value="V_SNARE_CC"/>
</dbReference>
<evidence type="ECO:0000313" key="6">
    <source>
        <dbReference type="Proteomes" id="UP001549921"/>
    </source>
</evidence>
<sequence>MAAEGSSGPPGLAPPEPEVGPDGEIIGGPRTPQQIAAQKKMQMTKAQVDEVVDIMKTNYEKVLERDVKLSELDDRADALQYGASQFEQQAKSLKNKFWLQNLKMMIIMGVIGLVIIGLLYVRYRGTPSVSSITGSVSSAGAAVAPAANNTVVATNPH</sequence>
<keyword evidence="3" id="KW-0812">Transmembrane</keyword>
<dbReference type="InterPro" id="IPR001388">
    <property type="entry name" value="Synaptobrevin-like"/>
</dbReference>
<evidence type="ECO:0000313" key="5">
    <source>
        <dbReference type="EMBL" id="KAL0819121.1"/>
    </source>
</evidence>
<keyword evidence="3" id="KW-1133">Transmembrane helix</keyword>
<accession>A0ABD0SKW4</accession>
<evidence type="ECO:0000259" key="4">
    <source>
        <dbReference type="PROSITE" id="PS50892"/>
    </source>
</evidence>
<evidence type="ECO:0000256" key="1">
    <source>
        <dbReference type="PROSITE-ProRule" id="PRU00290"/>
    </source>
</evidence>
<dbReference type="AlphaFoldDB" id="A0ABD0SKW4"/>
<evidence type="ECO:0000256" key="2">
    <source>
        <dbReference type="SAM" id="MobiDB-lite"/>
    </source>
</evidence>